<feature type="domain" description="VTT" evidence="2">
    <location>
        <begin position="44"/>
        <end position="145"/>
    </location>
</feature>
<feature type="transmembrane region" description="Helical" evidence="1">
    <location>
        <begin position="43"/>
        <end position="64"/>
    </location>
</feature>
<keyword evidence="1" id="KW-0812">Transmembrane</keyword>
<evidence type="ECO:0000259" key="2">
    <source>
        <dbReference type="Pfam" id="PF09335"/>
    </source>
</evidence>
<comment type="caution">
    <text evidence="3">The sequence shown here is derived from an EMBL/GenBank/DDBJ whole genome shotgun (WGS) entry which is preliminary data.</text>
</comment>
<dbReference type="EMBL" id="JAFKGL010000010">
    <property type="protein sequence ID" value="MBN9412372.1"/>
    <property type="molecule type" value="Genomic_DNA"/>
</dbReference>
<gene>
    <name evidence="3" type="ORF">J0H12_00395</name>
</gene>
<dbReference type="PANTHER" id="PTHR42709:SF11">
    <property type="entry name" value="DEDA FAMILY PROTEIN"/>
    <property type="match status" value="1"/>
</dbReference>
<evidence type="ECO:0000313" key="3">
    <source>
        <dbReference type="EMBL" id="MBN9412372.1"/>
    </source>
</evidence>
<organism evidence="3 4">
    <name type="scientific">Candidatus Paracaedimonas acanthamoebae</name>
    <dbReference type="NCBI Taxonomy" id="244581"/>
    <lineage>
        <taxon>Bacteria</taxon>
        <taxon>Pseudomonadati</taxon>
        <taxon>Pseudomonadota</taxon>
        <taxon>Alphaproteobacteria</taxon>
        <taxon>Holosporales</taxon>
        <taxon>Caedimonadaceae</taxon>
        <taxon>Candidatus Paracaedimonas</taxon>
    </lineage>
</organism>
<dbReference type="InterPro" id="IPR051311">
    <property type="entry name" value="DedA_domain"/>
</dbReference>
<keyword evidence="1" id="KW-1133">Transmembrane helix</keyword>
<dbReference type="AlphaFoldDB" id="A0A8J7TTN7"/>
<dbReference type="Pfam" id="PF09335">
    <property type="entry name" value="VTT_dom"/>
    <property type="match status" value="1"/>
</dbReference>
<dbReference type="Proteomes" id="UP000664414">
    <property type="component" value="Unassembled WGS sequence"/>
</dbReference>
<evidence type="ECO:0000256" key="1">
    <source>
        <dbReference type="SAM" id="Phobius"/>
    </source>
</evidence>
<evidence type="ECO:0000313" key="4">
    <source>
        <dbReference type="Proteomes" id="UP000664414"/>
    </source>
</evidence>
<proteinExistence type="predicted"/>
<reference evidence="3" key="1">
    <citation type="submission" date="2021-02" db="EMBL/GenBank/DDBJ databases">
        <title>Thiocyanate and organic carbon inputs drive convergent selection for specific autotrophic Afipia and Thiobacillus strains within complex microbiomes.</title>
        <authorList>
            <person name="Huddy R.J."/>
            <person name="Sachdeva R."/>
            <person name="Kadzinga F."/>
            <person name="Kantor R.S."/>
            <person name="Harrison S.T.L."/>
            <person name="Banfield J.F."/>
        </authorList>
    </citation>
    <scope>NUCLEOTIDE SEQUENCE</scope>
    <source>
        <strain evidence="3">SCN18_10_11_15_R4_P_38_20</strain>
    </source>
</reference>
<keyword evidence="1" id="KW-0472">Membrane</keyword>
<feature type="transmembrane region" description="Helical" evidence="1">
    <location>
        <begin position="162"/>
        <end position="183"/>
    </location>
</feature>
<dbReference type="PANTHER" id="PTHR42709">
    <property type="entry name" value="ALKALINE PHOSPHATASE LIKE PROTEIN"/>
    <property type="match status" value="1"/>
</dbReference>
<dbReference type="GO" id="GO:0005886">
    <property type="term" value="C:plasma membrane"/>
    <property type="evidence" value="ECO:0007669"/>
    <property type="project" value="TreeGrafter"/>
</dbReference>
<sequence>MSFAGHRHALWVLAIVSFAESSFFPIPPDPLYMAMILGNREKAWSLATICTLSSVIGGILGYYIGYGLFETFGAWIVDAYGLQESFVQLQHSFQKWGFWIVALKGLTPIPYKIVTITSGVAELNLGTFILASIVARGFRFFSLALLLWHFGPHIKNYIEKNLLLVTIGGFSILILGFLAIKYLW</sequence>
<name>A0A8J7TTN7_9PROT</name>
<protein>
    <submittedName>
        <fullName evidence="3">DedA family protein</fullName>
    </submittedName>
</protein>
<dbReference type="InterPro" id="IPR032816">
    <property type="entry name" value="VTT_dom"/>
</dbReference>
<feature type="transmembrane region" description="Helical" evidence="1">
    <location>
        <begin position="125"/>
        <end position="150"/>
    </location>
</feature>
<accession>A0A8J7TTN7</accession>